<dbReference type="CDD" id="cd00757">
    <property type="entry name" value="ThiF_MoeB_HesA_family"/>
    <property type="match status" value="1"/>
</dbReference>
<dbReference type="EMBL" id="JASNVK010000004">
    <property type="protein sequence ID" value="MDK4300361.1"/>
    <property type="molecule type" value="Genomic_DNA"/>
</dbReference>
<dbReference type="InterPro" id="IPR001763">
    <property type="entry name" value="Rhodanese-like_dom"/>
</dbReference>
<dbReference type="InterPro" id="IPR035985">
    <property type="entry name" value="Ubiquitin-activating_enz"/>
</dbReference>
<dbReference type="InterPro" id="IPR000594">
    <property type="entry name" value="ThiF_NAD_FAD-bd"/>
</dbReference>
<reference evidence="2 3" key="1">
    <citation type="submission" date="2023-05" db="EMBL/GenBank/DDBJ databases">
        <title>Metabolic capabilities are highly conserved among human nasal-associated Corynebacterium species in pangenomic analyses.</title>
        <authorList>
            <person name="Tran T.H."/>
            <person name="Roberts A.Q."/>
            <person name="Escapa I.F."/>
            <person name="Gao W."/>
            <person name="Conlan S."/>
            <person name="Kong H."/>
            <person name="Segre J.A."/>
            <person name="Kelly M.S."/>
            <person name="Lemon K.P."/>
        </authorList>
    </citation>
    <scope>NUCLEOTIDE SEQUENCE [LARGE SCALE GENOMIC DNA]</scope>
    <source>
        <strain evidence="2 3">KPL2811</strain>
    </source>
</reference>
<dbReference type="GO" id="GO:0016779">
    <property type="term" value="F:nucleotidyltransferase activity"/>
    <property type="evidence" value="ECO:0007669"/>
    <property type="project" value="UniProtKB-KW"/>
</dbReference>
<keyword evidence="2" id="KW-0808">Transferase</keyword>
<dbReference type="Pfam" id="PF00581">
    <property type="entry name" value="Rhodanese"/>
    <property type="match status" value="1"/>
</dbReference>
<evidence type="ECO:0000259" key="1">
    <source>
        <dbReference type="PROSITE" id="PS50206"/>
    </source>
</evidence>
<gene>
    <name evidence="2" type="ORF">QPX45_03705</name>
</gene>
<dbReference type="PROSITE" id="PS50206">
    <property type="entry name" value="RHODANESE_3"/>
    <property type="match status" value="1"/>
</dbReference>
<dbReference type="Proteomes" id="UP001243856">
    <property type="component" value="Unassembled WGS sequence"/>
</dbReference>
<dbReference type="Gene3D" id="3.40.250.10">
    <property type="entry name" value="Rhodanese-like domain"/>
    <property type="match status" value="1"/>
</dbReference>
<name>A0ABT7G227_9CORY</name>
<accession>A0ABT7G227</accession>
<evidence type="ECO:0000313" key="2">
    <source>
        <dbReference type="EMBL" id="MDK4300361.1"/>
    </source>
</evidence>
<organism evidence="2 3">
    <name type="scientific">Corynebacterium propinquum</name>
    <dbReference type="NCBI Taxonomy" id="43769"/>
    <lineage>
        <taxon>Bacteria</taxon>
        <taxon>Bacillati</taxon>
        <taxon>Actinomycetota</taxon>
        <taxon>Actinomycetes</taxon>
        <taxon>Mycobacteriales</taxon>
        <taxon>Corynebacteriaceae</taxon>
        <taxon>Corynebacterium</taxon>
    </lineage>
</organism>
<dbReference type="InterPro" id="IPR045886">
    <property type="entry name" value="ThiF/MoeB/HesA"/>
</dbReference>
<dbReference type="CDD" id="cd00158">
    <property type="entry name" value="RHOD"/>
    <property type="match status" value="1"/>
</dbReference>
<dbReference type="RefSeq" id="WP_147578894.1">
    <property type="nucleotide sequence ID" value="NZ_CABIYR010000003.1"/>
</dbReference>
<keyword evidence="3" id="KW-1185">Reference proteome</keyword>
<dbReference type="SMART" id="SM00450">
    <property type="entry name" value="RHOD"/>
    <property type="match status" value="1"/>
</dbReference>
<sequence>MEFDPRWVARYQRQLSLRGFGRQAQEKLAGSHVVVVGAGGLGSPVLLYLAAAGVGALTIIDGDEVSLSNLHRQIIHTTGAIGTPKAVSARETIKALNPDIAVAVINADLDREHARDIFAGADLVIDGTDNLGARYLISWAALRSAIPHIWASILGFDAQISVFGLGDGPIYEDVFPTPPPAGSVPSCAQAGVLGPVVGTVGSAMALEAIKVLTGIGTPLSGRLGYFDALSGEWEYIPVQANARTRETVLSSGPINADTTEEPGDRVTTTAHNIDESCSVDGVWSVDDIPEDAVVIDVREPEEYAEFAIPGALNIPLSTFNRAQAQASTEEKTVAGETEVAGEEAIARVIITVRAHNPQHPVVIYCAAGKRSTQAIAHLHKAGVTGLGNLRGGIDAWLARQTDEG</sequence>
<comment type="caution">
    <text evidence="2">The sequence shown here is derived from an EMBL/GenBank/DDBJ whole genome shotgun (WGS) entry which is preliminary data.</text>
</comment>
<dbReference type="Pfam" id="PF00899">
    <property type="entry name" value="ThiF"/>
    <property type="match status" value="1"/>
</dbReference>
<dbReference type="PANTHER" id="PTHR10953">
    <property type="entry name" value="UBIQUITIN-ACTIVATING ENZYME E1"/>
    <property type="match status" value="1"/>
</dbReference>
<evidence type="ECO:0000313" key="3">
    <source>
        <dbReference type="Proteomes" id="UP001243856"/>
    </source>
</evidence>
<proteinExistence type="predicted"/>
<feature type="domain" description="Rhodanese" evidence="1">
    <location>
        <begin position="288"/>
        <end position="401"/>
    </location>
</feature>
<protein>
    <submittedName>
        <fullName evidence="2">ThiF family adenylyltransferase</fullName>
    </submittedName>
</protein>
<dbReference type="Gene3D" id="3.40.50.720">
    <property type="entry name" value="NAD(P)-binding Rossmann-like Domain"/>
    <property type="match status" value="1"/>
</dbReference>
<dbReference type="InterPro" id="IPR036873">
    <property type="entry name" value="Rhodanese-like_dom_sf"/>
</dbReference>
<keyword evidence="2" id="KW-0548">Nucleotidyltransferase</keyword>
<dbReference type="PANTHER" id="PTHR10953:SF102">
    <property type="entry name" value="ADENYLYLTRANSFERASE AND SULFURTRANSFERASE MOCS3"/>
    <property type="match status" value="1"/>
</dbReference>
<dbReference type="SUPFAM" id="SSF69572">
    <property type="entry name" value="Activating enzymes of the ubiquitin-like proteins"/>
    <property type="match status" value="1"/>
</dbReference>
<dbReference type="SUPFAM" id="SSF52821">
    <property type="entry name" value="Rhodanese/Cell cycle control phosphatase"/>
    <property type="match status" value="1"/>
</dbReference>